<comment type="caution">
    <text evidence="1">The sequence shown here is derived from an EMBL/GenBank/DDBJ whole genome shotgun (WGS) entry which is preliminary data.</text>
</comment>
<organism evidence="1 2">
    <name type="scientific">Camellia sinensis</name>
    <name type="common">Tea plant</name>
    <name type="synonym">Thea sinensis</name>
    <dbReference type="NCBI Taxonomy" id="4442"/>
    <lineage>
        <taxon>Eukaryota</taxon>
        <taxon>Viridiplantae</taxon>
        <taxon>Streptophyta</taxon>
        <taxon>Embryophyta</taxon>
        <taxon>Tracheophyta</taxon>
        <taxon>Spermatophyta</taxon>
        <taxon>Magnoliopsida</taxon>
        <taxon>eudicotyledons</taxon>
        <taxon>Gunneridae</taxon>
        <taxon>Pentapetalae</taxon>
        <taxon>asterids</taxon>
        <taxon>Ericales</taxon>
        <taxon>Theaceae</taxon>
        <taxon>Camellia</taxon>
    </lineage>
</organism>
<dbReference type="Proteomes" id="UP000593564">
    <property type="component" value="Unassembled WGS sequence"/>
</dbReference>
<evidence type="ECO:0000313" key="2">
    <source>
        <dbReference type="Proteomes" id="UP000593564"/>
    </source>
</evidence>
<reference evidence="1 2" key="2">
    <citation type="submission" date="2020-07" db="EMBL/GenBank/DDBJ databases">
        <title>Genome assembly of wild tea tree DASZ reveals pedigree and selection history of tea varieties.</title>
        <authorList>
            <person name="Zhang W."/>
        </authorList>
    </citation>
    <scope>NUCLEOTIDE SEQUENCE [LARGE SCALE GENOMIC DNA]</scope>
    <source>
        <strain evidence="2">cv. G240</strain>
        <tissue evidence="1">Leaf</tissue>
    </source>
</reference>
<protein>
    <submittedName>
        <fullName evidence="1">Uncharacterized protein</fullName>
    </submittedName>
</protein>
<evidence type="ECO:0000313" key="1">
    <source>
        <dbReference type="EMBL" id="KAF5935781.1"/>
    </source>
</evidence>
<reference evidence="2" key="1">
    <citation type="journal article" date="2020" name="Nat. Commun.">
        <title>Genome assembly of wild tea tree DASZ reveals pedigree and selection history of tea varieties.</title>
        <authorList>
            <person name="Zhang W."/>
            <person name="Zhang Y."/>
            <person name="Qiu H."/>
            <person name="Guo Y."/>
            <person name="Wan H."/>
            <person name="Zhang X."/>
            <person name="Scossa F."/>
            <person name="Alseekh S."/>
            <person name="Zhang Q."/>
            <person name="Wang P."/>
            <person name="Xu L."/>
            <person name="Schmidt M.H."/>
            <person name="Jia X."/>
            <person name="Li D."/>
            <person name="Zhu A."/>
            <person name="Guo F."/>
            <person name="Chen W."/>
            <person name="Ni D."/>
            <person name="Usadel B."/>
            <person name="Fernie A.R."/>
            <person name="Wen W."/>
        </authorList>
    </citation>
    <scope>NUCLEOTIDE SEQUENCE [LARGE SCALE GENOMIC DNA]</scope>
    <source>
        <strain evidence="2">cv. G240</strain>
    </source>
</reference>
<dbReference type="AlphaFoldDB" id="A0A7J7G769"/>
<keyword evidence="2" id="KW-1185">Reference proteome</keyword>
<gene>
    <name evidence="1" type="ORF">HYC85_026910</name>
</gene>
<dbReference type="EMBL" id="JACBKZ010000013">
    <property type="protein sequence ID" value="KAF5935781.1"/>
    <property type="molecule type" value="Genomic_DNA"/>
</dbReference>
<name>A0A7J7G769_CAMSI</name>
<accession>A0A7J7G769</accession>
<sequence length="166" mass="19294">MVWRWNCVVGVGRRRRAWEREARDQRICQGIGVDEPKNNWAFDTSQFDNILKRLKVQAAEIKDEAVEKDDVQDVDTDATTETNTIVKSTWPQGRNKTGMKMKHLRESCTLKMMLQSRYLQDKVVTRNGSCQDQNLVLTRFALQLKAYFPFATVLAKVFMRAYASQN</sequence>
<proteinExistence type="predicted"/>